<protein>
    <submittedName>
        <fullName evidence="1">Uncharacterized protein</fullName>
    </submittedName>
</protein>
<dbReference type="AlphaFoldDB" id="A0A0X8FLN2"/>
<accession>A0A0X8FLN2</accession>
<gene>
    <name evidence="1" type="ORF">AWM75_05630</name>
</gene>
<dbReference type="InterPro" id="IPR016181">
    <property type="entry name" value="Acyl_CoA_acyltransferase"/>
</dbReference>
<dbReference type="Proteomes" id="UP000062260">
    <property type="component" value="Chromosome"/>
</dbReference>
<reference evidence="1 2" key="1">
    <citation type="journal article" date="2016" name="Genome Announc.">
        <title>Complete Genome Sequences of Aerococcus christensenii CCUG 28831T, Aerococcus sanguinicola CCUG 43001T, Aerococcus urinae CCUG 36881T, Aerococcus urinaeequi CCUG 28094T, Aerococcus urinaehominis CCUG 42038 BT, and Aerococcus viridans CCUG 4311T.</title>
        <authorList>
            <person name="Carkaci D."/>
            <person name="Dargis R."/>
            <person name="Nielsen X.C."/>
            <person name="Skovgaard O."/>
            <person name="Fuursted K."/>
            <person name="Christensen J.J."/>
        </authorList>
    </citation>
    <scope>NUCLEOTIDE SEQUENCE [LARGE SCALE GENOMIC DNA]</scope>
    <source>
        <strain evidence="1 2">CCUG42038B</strain>
    </source>
</reference>
<dbReference type="Gene3D" id="3.40.630.30">
    <property type="match status" value="1"/>
</dbReference>
<dbReference type="EMBL" id="CP014163">
    <property type="protein sequence ID" value="AMB99507.1"/>
    <property type="molecule type" value="Genomic_DNA"/>
</dbReference>
<dbReference type="RefSeq" id="WP_067979384.1">
    <property type="nucleotide sequence ID" value="NZ_CP014163.1"/>
</dbReference>
<dbReference type="SUPFAM" id="SSF55729">
    <property type="entry name" value="Acyl-CoA N-acyltransferases (Nat)"/>
    <property type="match status" value="1"/>
</dbReference>
<dbReference type="CDD" id="cd04301">
    <property type="entry name" value="NAT_SF"/>
    <property type="match status" value="1"/>
</dbReference>
<dbReference type="Pfam" id="PF00583">
    <property type="entry name" value="Acetyltransf_1"/>
    <property type="match status" value="1"/>
</dbReference>
<dbReference type="PROSITE" id="PS51186">
    <property type="entry name" value="GNAT"/>
    <property type="match status" value="1"/>
</dbReference>
<dbReference type="KEGG" id="auh:AWM75_05630"/>
<name>A0A0X8FLN2_9LACT</name>
<dbReference type="GO" id="GO:0016747">
    <property type="term" value="F:acyltransferase activity, transferring groups other than amino-acyl groups"/>
    <property type="evidence" value="ECO:0007669"/>
    <property type="project" value="InterPro"/>
</dbReference>
<organism evidence="1 2">
    <name type="scientific">Aerococcus urinaehominis</name>
    <dbReference type="NCBI Taxonomy" id="128944"/>
    <lineage>
        <taxon>Bacteria</taxon>
        <taxon>Bacillati</taxon>
        <taxon>Bacillota</taxon>
        <taxon>Bacilli</taxon>
        <taxon>Lactobacillales</taxon>
        <taxon>Aerococcaceae</taxon>
        <taxon>Aerococcus</taxon>
    </lineage>
</organism>
<proteinExistence type="predicted"/>
<reference evidence="2" key="2">
    <citation type="submission" date="2016-01" db="EMBL/GenBank/DDBJ databases">
        <title>Six Aerococcus type strain genome sequencing and assembly using PacBio and Illumina Hiseq.</title>
        <authorList>
            <person name="Carkaci D."/>
            <person name="Dargis R."/>
            <person name="Nielsen X.C."/>
            <person name="Skovgaard O."/>
            <person name="Fuursted K."/>
            <person name="Christensen J.J."/>
        </authorList>
    </citation>
    <scope>NUCLEOTIDE SEQUENCE [LARGE SCALE GENOMIC DNA]</scope>
    <source>
        <strain evidence="2">CCUG42038B</strain>
    </source>
</reference>
<dbReference type="InterPro" id="IPR000182">
    <property type="entry name" value="GNAT_dom"/>
</dbReference>
<evidence type="ECO:0000313" key="2">
    <source>
        <dbReference type="Proteomes" id="UP000062260"/>
    </source>
</evidence>
<keyword evidence="2" id="KW-1185">Reference proteome</keyword>
<evidence type="ECO:0000313" key="1">
    <source>
        <dbReference type="EMBL" id="AMB99507.1"/>
    </source>
</evidence>
<sequence length="186" mass="21369">MIKIQEASQATDINYLEDLYYASFPPVEQIVFDKLLDLSNQNKLDLLYLEQDGEYAGLAFCSAQDDYVLLNYFAVDAKQRGGGLGSHALAALKTYYPDKIMFLESEFPHSHAANHQMRRRRLGFYERNGFSAQDYIIHMDGEDYVIFCQDGETISSDAYLEFWKNYMGSEALDNTYVAENLSLEKN</sequence>
<dbReference type="OrthoDB" id="9127144at2"/>